<feature type="compositionally biased region" description="Acidic residues" evidence="1">
    <location>
        <begin position="106"/>
        <end position="122"/>
    </location>
</feature>
<dbReference type="Proteomes" id="UP001269375">
    <property type="component" value="Unassembled WGS sequence"/>
</dbReference>
<dbReference type="RefSeq" id="WP_251595499.1">
    <property type="nucleotide sequence ID" value="NZ_JAMLJI010000006.1"/>
</dbReference>
<dbReference type="EMBL" id="JARWAO010000010">
    <property type="protein sequence ID" value="MDR5897253.1"/>
    <property type="molecule type" value="Genomic_DNA"/>
</dbReference>
<keyword evidence="3" id="KW-1185">Reference proteome</keyword>
<feature type="compositionally biased region" description="Acidic residues" evidence="1">
    <location>
        <begin position="19"/>
        <end position="41"/>
    </location>
</feature>
<comment type="caution">
    <text evidence="2">The sequence shown here is derived from an EMBL/GenBank/DDBJ whole genome shotgun (WGS) entry which is preliminary data.</text>
</comment>
<feature type="compositionally biased region" description="Acidic residues" evidence="1">
    <location>
        <begin position="59"/>
        <end position="85"/>
    </location>
</feature>
<evidence type="ECO:0000313" key="3">
    <source>
        <dbReference type="Proteomes" id="UP001269375"/>
    </source>
</evidence>
<evidence type="ECO:0000256" key="1">
    <source>
        <dbReference type="SAM" id="MobiDB-lite"/>
    </source>
</evidence>
<accession>A0ABU1H147</accession>
<evidence type="ECO:0000313" key="2">
    <source>
        <dbReference type="EMBL" id="MDR5897253.1"/>
    </source>
</evidence>
<feature type="region of interest" description="Disordered" evidence="1">
    <location>
        <begin position="340"/>
        <end position="414"/>
    </location>
</feature>
<evidence type="ECO:0008006" key="4">
    <source>
        <dbReference type="Google" id="ProtNLM"/>
    </source>
</evidence>
<feature type="compositionally biased region" description="Low complexity" evidence="1">
    <location>
        <begin position="86"/>
        <end position="105"/>
    </location>
</feature>
<protein>
    <recommendedName>
        <fullName evidence="4">Tape measure protein</fullName>
    </recommendedName>
</protein>
<name>A0ABU1H147_9GAMM</name>
<reference evidence="2 3" key="1">
    <citation type="submission" date="2023-04" db="EMBL/GenBank/DDBJ databases">
        <title>A long-awaited taxogenomic arrangement of the family Halomonadaceae.</title>
        <authorList>
            <person name="De La Haba R."/>
            <person name="Chuvochina M."/>
            <person name="Wittouck S."/>
            <person name="Arahal D.R."/>
            <person name="Sanchez-Porro C."/>
            <person name="Hugenholtz P."/>
            <person name="Ventosa A."/>
        </authorList>
    </citation>
    <scope>NUCLEOTIDE SEQUENCE [LARGE SCALE GENOMIC DNA]</scope>
    <source>
        <strain evidence="2 3">DSM 22428</strain>
    </source>
</reference>
<feature type="region of interest" description="Disordered" evidence="1">
    <location>
        <begin position="1"/>
        <end position="138"/>
    </location>
</feature>
<feature type="compositionally biased region" description="Pro residues" evidence="1">
    <location>
        <begin position="357"/>
        <end position="369"/>
    </location>
</feature>
<sequence>MTTETVQGLPEEGRSLLEMSDDDIANMDTSFLDDDDPEDSDASQAPAEPEGTEGAGQEGADDGAADPGTQEDDADDQDADADAGDADAGSADDAADAAATDSTPEGGDEAASDATEEADAEDAESKDADQSEDTQDTVDYKAEYERLLGTFKANGRDMQVQNVDEAIQLMQMGANYTKKMAALKPNLKVMKLLENNNLLDESKLGYLIDLEKKNPEAIQKLIKDSGIDPLDIDTQKESGYTPTDYSVDDKALELDSVLDEIQETPTYQQLLDVVGKQWDGPSQQVIADNPQLLSVINNHMASGIYDQIVNEVERERMFGRLSGISDLEAYRQVGDRLHSEGKFAAPDNSGQQQSPAAEPPKTAPAPKAPDPALKSKKRAAAGSPRTAPKSKPAEFNPLSMSDEDFEKQIDSRFM</sequence>
<organism evidence="2 3">
    <name type="scientific">Larsenimonas suaedae</name>
    <dbReference type="NCBI Taxonomy" id="1851019"/>
    <lineage>
        <taxon>Bacteria</taxon>
        <taxon>Pseudomonadati</taxon>
        <taxon>Pseudomonadota</taxon>
        <taxon>Gammaproteobacteria</taxon>
        <taxon>Oceanospirillales</taxon>
        <taxon>Halomonadaceae</taxon>
        <taxon>Larsenimonas</taxon>
    </lineage>
</organism>
<proteinExistence type="predicted"/>
<gene>
    <name evidence="2" type="ORF">QC825_14375</name>
</gene>